<sequence>MSHSGTSVILAAAIVALSWFGLSLAANRRHVRKLQEAGVPMPDYHPVAGHLVALRQYSQVVPRDTTIHVVIQHMVKQFPKGIFYLNLWPFNKTMIVVANPFAAAQVEAAFLDKPPEICDTLEIINGGPSLMTMHASTWKRWRGFFNPGFAAGYINGLAPAFAEEVAVFCTLLRDLARDGNMFQLEEYTLRLTFDVIARVTLDARLHYQTQGSALADCLRRQVYWTPFGTSFNPFRRYLSLRHLVQKYNSYRMDKYLDKEIDKRFEELARSRLDQPKGLRGPSRSIISLAMDKYLEDVGHDGELSRKAFKRLAKPQLRMFLYAGHDTTSSTLLYCYLLLSEHADVLSKLRKEHDQVFGTNLSIDNYVQVIKNDPSLLNQIPYTLAVIKEVLRVFPPAGSLRDGRPDFVLTDEEGQRYPTENCHIWTLSLAMHHCPAVFPKPDDFIPERWLVGSEDPLYPTKGSWRAFEWGQRSCIGQTLAQMELKVALVMTARMFDITPAYKEWDAFHPKEGVRMVHGNRAYQSEMGGGGAHPSDGFPIDPEAEAPVALRGQATLISRQTLVT</sequence>
<accession>A0ACC1P817</accession>
<keyword evidence="2" id="KW-1185">Reference proteome</keyword>
<protein>
    <submittedName>
        <fullName evidence="1">Uncharacterized protein</fullName>
    </submittedName>
</protein>
<organism evidence="1 2">
    <name type="scientific">Xylaria curta</name>
    <dbReference type="NCBI Taxonomy" id="42375"/>
    <lineage>
        <taxon>Eukaryota</taxon>
        <taxon>Fungi</taxon>
        <taxon>Dikarya</taxon>
        <taxon>Ascomycota</taxon>
        <taxon>Pezizomycotina</taxon>
        <taxon>Sordariomycetes</taxon>
        <taxon>Xylariomycetidae</taxon>
        <taxon>Xylariales</taxon>
        <taxon>Xylariaceae</taxon>
        <taxon>Xylaria</taxon>
    </lineage>
</organism>
<dbReference type="Proteomes" id="UP001143856">
    <property type="component" value="Unassembled WGS sequence"/>
</dbReference>
<evidence type="ECO:0000313" key="1">
    <source>
        <dbReference type="EMBL" id="KAJ2988278.1"/>
    </source>
</evidence>
<name>A0ACC1P817_9PEZI</name>
<reference evidence="1" key="1">
    <citation type="submission" date="2022-10" db="EMBL/GenBank/DDBJ databases">
        <title>Genome Sequence of Xylaria curta.</title>
        <authorList>
            <person name="Buettner E."/>
        </authorList>
    </citation>
    <scope>NUCLEOTIDE SEQUENCE</scope>
    <source>
        <strain evidence="1">Babe10</strain>
    </source>
</reference>
<proteinExistence type="predicted"/>
<comment type="caution">
    <text evidence="1">The sequence shown here is derived from an EMBL/GenBank/DDBJ whole genome shotgun (WGS) entry which is preliminary data.</text>
</comment>
<dbReference type="EMBL" id="JAPDGR010000670">
    <property type="protein sequence ID" value="KAJ2988278.1"/>
    <property type="molecule type" value="Genomic_DNA"/>
</dbReference>
<gene>
    <name evidence="1" type="ORF">NUW58_g4064</name>
</gene>
<evidence type="ECO:0000313" key="2">
    <source>
        <dbReference type="Proteomes" id="UP001143856"/>
    </source>
</evidence>